<keyword evidence="1" id="KW-1133">Transmembrane helix</keyword>
<feature type="chain" id="PRO_5015840315" evidence="2">
    <location>
        <begin position="22"/>
        <end position="78"/>
    </location>
</feature>
<keyword evidence="1" id="KW-0472">Membrane</keyword>
<sequence length="78" mass="8829">MIHTKLSIHCKILVFFFFLSSCTTVNIPIANLNKVSPGAMNQLTNDSLGLKIDFYGNANFGSKYLDLKDVRSIFEKER</sequence>
<keyword evidence="1" id="KW-0812">Transmembrane</keyword>
<evidence type="ECO:0000256" key="2">
    <source>
        <dbReference type="SAM" id="SignalP"/>
    </source>
</evidence>
<dbReference type="AlphaFoldDB" id="A0A2X2KTY1"/>
<dbReference type="EMBL" id="UAUU01000008">
    <property type="protein sequence ID" value="SPZ85539.1"/>
    <property type="molecule type" value="Genomic_DNA"/>
</dbReference>
<name>A0A2X2KTY1_SPHMU</name>
<protein>
    <submittedName>
        <fullName evidence="3">Uncharacterized protein</fullName>
    </submittedName>
</protein>
<feature type="transmembrane region" description="Helical" evidence="1">
    <location>
        <begin position="12"/>
        <end position="30"/>
    </location>
</feature>
<reference evidence="3 4" key="1">
    <citation type="submission" date="2018-06" db="EMBL/GenBank/DDBJ databases">
        <authorList>
            <consortium name="Pathogen Informatics"/>
            <person name="Doyle S."/>
        </authorList>
    </citation>
    <scope>NUCLEOTIDE SEQUENCE [LARGE SCALE GENOMIC DNA]</scope>
    <source>
        <strain evidence="3 4">NCTC11343</strain>
    </source>
</reference>
<evidence type="ECO:0000313" key="4">
    <source>
        <dbReference type="Proteomes" id="UP000251241"/>
    </source>
</evidence>
<keyword evidence="2" id="KW-0732">Signal</keyword>
<dbReference type="Proteomes" id="UP000251241">
    <property type="component" value="Unassembled WGS sequence"/>
</dbReference>
<dbReference type="PROSITE" id="PS51257">
    <property type="entry name" value="PROKAR_LIPOPROTEIN"/>
    <property type="match status" value="1"/>
</dbReference>
<feature type="signal peptide" evidence="2">
    <location>
        <begin position="1"/>
        <end position="21"/>
    </location>
</feature>
<organism evidence="3 4">
    <name type="scientific">Sphingobacterium multivorum</name>
    <dbReference type="NCBI Taxonomy" id="28454"/>
    <lineage>
        <taxon>Bacteria</taxon>
        <taxon>Pseudomonadati</taxon>
        <taxon>Bacteroidota</taxon>
        <taxon>Sphingobacteriia</taxon>
        <taxon>Sphingobacteriales</taxon>
        <taxon>Sphingobacteriaceae</taxon>
        <taxon>Sphingobacterium</taxon>
    </lineage>
</organism>
<evidence type="ECO:0000256" key="1">
    <source>
        <dbReference type="SAM" id="Phobius"/>
    </source>
</evidence>
<evidence type="ECO:0000313" key="3">
    <source>
        <dbReference type="EMBL" id="SPZ85539.1"/>
    </source>
</evidence>
<gene>
    <name evidence="3" type="ORF">NCTC11343_02101</name>
</gene>
<accession>A0A2X2KTY1</accession>
<proteinExistence type="predicted"/>